<dbReference type="EMBL" id="LNIX01000001">
    <property type="protein sequence ID" value="OXA61804.1"/>
    <property type="molecule type" value="Genomic_DNA"/>
</dbReference>
<dbReference type="SUPFAM" id="SSF51126">
    <property type="entry name" value="Pectin lyase-like"/>
    <property type="match status" value="1"/>
</dbReference>
<dbReference type="Gene3D" id="1.10.510.10">
    <property type="entry name" value="Transferase(Phosphotransferase) domain 1"/>
    <property type="match status" value="1"/>
</dbReference>
<sequence length="420" mass="46100">MFSKDGFALPVKIGDFGLSRILDVAESQDCELTSGIGTNIYMAPEAFSNNYSFQADLFSMGLVIFEVIQLIHLNQRKKVFDSLVLDQDESVVAHHPEIPSGKELVIALTKRKVQNRIKTIEEVALLVQQWQFRRICREDSTSHFYKSNRKPAKNSDELYKCLHEATPGTIITLSQGTTYSGKFVLTGKNVSVIGQGKSTVIKNNSDSPALTVLGTGHKISYLKIIHGDKISGSNCFDVAGDGSAFSNITLSGSDDCILVSGNDNKFTKIITIESSNGMHIIGSRNIIEGLEVLSTIYSVIHIASTSTHNRISNVMGNIMRRGIVSNGGHNKFSNITLTAVGNQVRWWHGIVFSKGAEFNHIDNLRFRGCGKALCDIGLLIKSDNSTARDCKCGTVFIGGKNMPINFIVIFHSKVLFAEFI</sequence>
<dbReference type="PROSITE" id="PS50011">
    <property type="entry name" value="PROTEIN_KINASE_DOM"/>
    <property type="match status" value="1"/>
</dbReference>
<keyword evidence="3 6" id="KW-0418">Kinase</keyword>
<organism evidence="6 7">
    <name type="scientific">Folsomia candida</name>
    <name type="common">Springtail</name>
    <dbReference type="NCBI Taxonomy" id="158441"/>
    <lineage>
        <taxon>Eukaryota</taxon>
        <taxon>Metazoa</taxon>
        <taxon>Ecdysozoa</taxon>
        <taxon>Arthropoda</taxon>
        <taxon>Hexapoda</taxon>
        <taxon>Collembola</taxon>
        <taxon>Entomobryomorpha</taxon>
        <taxon>Isotomoidea</taxon>
        <taxon>Isotomidae</taxon>
        <taxon>Proisotominae</taxon>
        <taxon>Folsomia</taxon>
    </lineage>
</organism>
<gene>
    <name evidence="6" type="ORF">Fcan01_00231</name>
</gene>
<dbReference type="Proteomes" id="UP000198287">
    <property type="component" value="Unassembled WGS sequence"/>
</dbReference>
<dbReference type="SUPFAM" id="SSF56112">
    <property type="entry name" value="Protein kinase-like (PK-like)"/>
    <property type="match status" value="1"/>
</dbReference>
<keyword evidence="7" id="KW-1185">Reference proteome</keyword>
<dbReference type="GO" id="GO:0005524">
    <property type="term" value="F:ATP binding"/>
    <property type="evidence" value="ECO:0007669"/>
    <property type="project" value="UniProtKB-KW"/>
</dbReference>
<accession>A0A226EXK0</accession>
<dbReference type="InterPro" id="IPR011009">
    <property type="entry name" value="Kinase-like_dom_sf"/>
</dbReference>
<dbReference type="AlphaFoldDB" id="A0A226EXK0"/>
<dbReference type="InterPro" id="IPR000719">
    <property type="entry name" value="Prot_kinase_dom"/>
</dbReference>
<dbReference type="Pfam" id="PF00069">
    <property type="entry name" value="Pkinase"/>
    <property type="match status" value="1"/>
</dbReference>
<comment type="caution">
    <text evidence="6">The sequence shown here is derived from an EMBL/GenBank/DDBJ whole genome shotgun (WGS) entry which is preliminary data.</text>
</comment>
<protein>
    <submittedName>
        <fullName evidence="6">Serine/threonine-protein kinase PDIK1L</fullName>
    </submittedName>
</protein>
<evidence type="ECO:0000256" key="3">
    <source>
        <dbReference type="ARBA" id="ARBA00022777"/>
    </source>
</evidence>
<reference evidence="6 7" key="1">
    <citation type="submission" date="2015-12" db="EMBL/GenBank/DDBJ databases">
        <title>The genome of Folsomia candida.</title>
        <authorList>
            <person name="Faddeeva A."/>
            <person name="Derks M.F."/>
            <person name="Anvar Y."/>
            <person name="Smit S."/>
            <person name="Van Straalen N."/>
            <person name="Roelofs D."/>
        </authorList>
    </citation>
    <scope>NUCLEOTIDE SEQUENCE [LARGE SCALE GENOMIC DNA]</scope>
    <source>
        <strain evidence="6 7">VU population</strain>
        <tissue evidence="6">Whole body</tissue>
    </source>
</reference>
<dbReference type="InterPro" id="IPR050339">
    <property type="entry name" value="CC_SR_Kinase"/>
</dbReference>
<proteinExistence type="predicted"/>
<dbReference type="GO" id="GO:0004672">
    <property type="term" value="F:protein kinase activity"/>
    <property type="evidence" value="ECO:0007669"/>
    <property type="project" value="InterPro"/>
</dbReference>
<dbReference type="OrthoDB" id="248923at2759"/>
<feature type="domain" description="Protein kinase" evidence="5">
    <location>
        <begin position="1"/>
        <end position="131"/>
    </location>
</feature>
<evidence type="ECO:0000256" key="2">
    <source>
        <dbReference type="ARBA" id="ARBA00022741"/>
    </source>
</evidence>
<evidence type="ECO:0000313" key="7">
    <source>
        <dbReference type="Proteomes" id="UP000198287"/>
    </source>
</evidence>
<dbReference type="GO" id="GO:0005634">
    <property type="term" value="C:nucleus"/>
    <property type="evidence" value="ECO:0007669"/>
    <property type="project" value="TreeGrafter"/>
</dbReference>
<evidence type="ECO:0000313" key="6">
    <source>
        <dbReference type="EMBL" id="OXA61804.1"/>
    </source>
</evidence>
<dbReference type="GO" id="GO:0005737">
    <property type="term" value="C:cytoplasm"/>
    <property type="evidence" value="ECO:0007669"/>
    <property type="project" value="TreeGrafter"/>
</dbReference>
<keyword evidence="1" id="KW-0808">Transferase</keyword>
<keyword evidence="4" id="KW-0067">ATP-binding</keyword>
<name>A0A226EXK0_FOLCA</name>
<dbReference type="STRING" id="158441.A0A226EXK0"/>
<keyword evidence="2" id="KW-0547">Nucleotide-binding</keyword>
<dbReference type="PANTHER" id="PTHR11042">
    <property type="entry name" value="EUKARYOTIC TRANSLATION INITIATION FACTOR 2-ALPHA KINASE EIF2-ALPHA KINASE -RELATED"/>
    <property type="match status" value="1"/>
</dbReference>
<evidence type="ECO:0000256" key="4">
    <source>
        <dbReference type="ARBA" id="ARBA00022840"/>
    </source>
</evidence>
<evidence type="ECO:0000256" key="1">
    <source>
        <dbReference type="ARBA" id="ARBA00022679"/>
    </source>
</evidence>
<evidence type="ECO:0000259" key="5">
    <source>
        <dbReference type="PROSITE" id="PS50011"/>
    </source>
</evidence>
<dbReference type="InterPro" id="IPR011050">
    <property type="entry name" value="Pectin_lyase_fold/virulence"/>
</dbReference>